<dbReference type="PANTHER" id="PTHR30349:SF64">
    <property type="entry name" value="PROPHAGE INTEGRASE INTD-RELATED"/>
    <property type="match status" value="1"/>
</dbReference>
<accession>A0A317EXQ4</accession>
<dbReference type="InterPro" id="IPR025269">
    <property type="entry name" value="SAM-like_dom"/>
</dbReference>
<dbReference type="InterPro" id="IPR011010">
    <property type="entry name" value="DNA_brk_join_enz"/>
</dbReference>
<dbReference type="InterPro" id="IPR002104">
    <property type="entry name" value="Integrase_catalytic"/>
</dbReference>
<organism evidence="5 6">
    <name type="scientific">Pedobacter paludis</name>
    <dbReference type="NCBI Taxonomy" id="2203212"/>
    <lineage>
        <taxon>Bacteria</taxon>
        <taxon>Pseudomonadati</taxon>
        <taxon>Bacteroidota</taxon>
        <taxon>Sphingobacteriia</taxon>
        <taxon>Sphingobacteriales</taxon>
        <taxon>Sphingobacteriaceae</taxon>
        <taxon>Pedobacter</taxon>
    </lineage>
</organism>
<dbReference type="Pfam" id="PF00589">
    <property type="entry name" value="Phage_integrase"/>
    <property type="match status" value="1"/>
</dbReference>
<dbReference type="Pfam" id="PF17293">
    <property type="entry name" value="Arm-DNA-bind_5"/>
    <property type="match status" value="1"/>
</dbReference>
<dbReference type="InterPro" id="IPR035386">
    <property type="entry name" value="Arm-DNA-bind_5"/>
</dbReference>
<dbReference type="AlphaFoldDB" id="A0A317EXQ4"/>
<dbReference type="GO" id="GO:0003677">
    <property type="term" value="F:DNA binding"/>
    <property type="evidence" value="ECO:0007669"/>
    <property type="project" value="UniProtKB-KW"/>
</dbReference>
<comment type="similarity">
    <text evidence="1">Belongs to the 'phage' integrase family.</text>
</comment>
<sequence>MKISLKEKKIKNNKVSLYLEFYKGSSTDTVGKRNHIREFEYLQIYLHENPKNIVERKENKENLELAQNILAIRKSEHVQGKFGIKSSTKSKKQFLEYFEEKANEKENSVKNYGVWTSALHHLKICVSPNLIFDEIDEDFVKKVRYYFDVKARTKSNLPLSTNSKYSYFNKVKACLRSAFDDGFVSVNYAAKVKAFEQAESQREYLIFKELQALIDTDCKYDVLKRAFIFSCLSGLRWSDVNTLIWSEVRDEGDDLFRVNFRQEKTDAVEYLYISKQARELLGERRTPNERVFTGLKYSAVYNNEIVRWCNRAGVFKHITFHSARHTNAVLLLENGADLYTVQKRLGHKEIKTTAIYAKIVDEKMRESAYIIPEFKF</sequence>
<dbReference type="Pfam" id="PF13102">
    <property type="entry name" value="Phage_int_SAM_5"/>
    <property type="match status" value="1"/>
</dbReference>
<evidence type="ECO:0000256" key="3">
    <source>
        <dbReference type="ARBA" id="ARBA00023172"/>
    </source>
</evidence>
<reference evidence="6" key="1">
    <citation type="submission" date="2018-05" db="EMBL/GenBank/DDBJ databases">
        <title>Pedobacter paludis sp. nov., isolated from wetland soil.</title>
        <authorList>
            <person name="Zhang Y."/>
        </authorList>
    </citation>
    <scope>NUCLEOTIDE SEQUENCE [LARGE SCALE GENOMIC DNA]</scope>
    <source>
        <strain evidence="6">R-8</strain>
    </source>
</reference>
<dbReference type="EMBL" id="QGNY01000008">
    <property type="protein sequence ID" value="PWS30028.1"/>
    <property type="molecule type" value="Genomic_DNA"/>
</dbReference>
<dbReference type="Gene3D" id="1.10.150.130">
    <property type="match status" value="1"/>
</dbReference>
<dbReference type="InterPro" id="IPR010998">
    <property type="entry name" value="Integrase_recombinase_N"/>
</dbReference>
<protein>
    <submittedName>
        <fullName evidence="5">Recombinase</fullName>
    </submittedName>
</protein>
<keyword evidence="6" id="KW-1185">Reference proteome</keyword>
<dbReference type="OrthoDB" id="892893at2"/>
<comment type="caution">
    <text evidence="5">The sequence shown here is derived from an EMBL/GenBank/DDBJ whole genome shotgun (WGS) entry which is preliminary data.</text>
</comment>
<dbReference type="PANTHER" id="PTHR30349">
    <property type="entry name" value="PHAGE INTEGRASE-RELATED"/>
    <property type="match status" value="1"/>
</dbReference>
<feature type="domain" description="Tyr recombinase" evidence="4">
    <location>
        <begin position="200"/>
        <end position="370"/>
    </location>
</feature>
<dbReference type="InterPro" id="IPR050090">
    <property type="entry name" value="Tyrosine_recombinase_XerCD"/>
</dbReference>
<evidence type="ECO:0000259" key="4">
    <source>
        <dbReference type="PROSITE" id="PS51898"/>
    </source>
</evidence>
<dbReference type="GO" id="GO:0015074">
    <property type="term" value="P:DNA integration"/>
    <property type="evidence" value="ECO:0007669"/>
    <property type="project" value="InterPro"/>
</dbReference>
<evidence type="ECO:0000256" key="1">
    <source>
        <dbReference type="ARBA" id="ARBA00008857"/>
    </source>
</evidence>
<dbReference type="Proteomes" id="UP000245391">
    <property type="component" value="Unassembled WGS sequence"/>
</dbReference>
<keyword evidence="2" id="KW-0238">DNA-binding</keyword>
<dbReference type="PROSITE" id="PS51898">
    <property type="entry name" value="TYR_RECOMBINASE"/>
    <property type="match status" value="1"/>
</dbReference>
<dbReference type="CDD" id="cd01185">
    <property type="entry name" value="INTN1_C_like"/>
    <property type="match status" value="1"/>
</dbReference>
<keyword evidence="3" id="KW-0233">DNA recombination</keyword>
<evidence type="ECO:0000313" key="5">
    <source>
        <dbReference type="EMBL" id="PWS30028.1"/>
    </source>
</evidence>
<gene>
    <name evidence="5" type="ORF">DF947_18840</name>
</gene>
<dbReference type="InterPro" id="IPR013762">
    <property type="entry name" value="Integrase-like_cat_sf"/>
</dbReference>
<evidence type="ECO:0000256" key="2">
    <source>
        <dbReference type="ARBA" id="ARBA00023125"/>
    </source>
</evidence>
<dbReference type="Gene3D" id="1.10.443.10">
    <property type="entry name" value="Intergrase catalytic core"/>
    <property type="match status" value="1"/>
</dbReference>
<dbReference type="RefSeq" id="WP_109931842.1">
    <property type="nucleotide sequence ID" value="NZ_QGNY01000008.1"/>
</dbReference>
<proteinExistence type="inferred from homology"/>
<name>A0A317EXQ4_9SPHI</name>
<dbReference type="SUPFAM" id="SSF56349">
    <property type="entry name" value="DNA breaking-rejoining enzymes"/>
    <property type="match status" value="1"/>
</dbReference>
<evidence type="ECO:0000313" key="6">
    <source>
        <dbReference type="Proteomes" id="UP000245391"/>
    </source>
</evidence>
<dbReference type="GO" id="GO:0006310">
    <property type="term" value="P:DNA recombination"/>
    <property type="evidence" value="ECO:0007669"/>
    <property type="project" value="UniProtKB-KW"/>
</dbReference>